<evidence type="ECO:0000313" key="11">
    <source>
        <dbReference type="Proteomes" id="UP000297225"/>
    </source>
</evidence>
<dbReference type="InterPro" id="IPR037066">
    <property type="entry name" value="Plug_dom_sf"/>
</dbReference>
<dbReference type="SUPFAM" id="SSF56935">
    <property type="entry name" value="Porins"/>
    <property type="match status" value="1"/>
</dbReference>
<keyword evidence="3 8" id="KW-1134">Transmembrane beta strand</keyword>
<dbReference type="EMBL" id="SPNC01000024">
    <property type="protein sequence ID" value="TFH96302.1"/>
    <property type="molecule type" value="Genomic_DNA"/>
</dbReference>
<dbReference type="PROSITE" id="PS51257">
    <property type="entry name" value="PROKAR_LIPOPROTEIN"/>
    <property type="match status" value="1"/>
</dbReference>
<protein>
    <submittedName>
        <fullName evidence="10">TonB-dependent receptor</fullName>
    </submittedName>
</protein>
<dbReference type="InterPro" id="IPR036942">
    <property type="entry name" value="Beta-barrel_TonB_sf"/>
</dbReference>
<dbReference type="InterPro" id="IPR012910">
    <property type="entry name" value="Plug_dom"/>
</dbReference>
<keyword evidence="4 8" id="KW-0812">Transmembrane</keyword>
<gene>
    <name evidence="10" type="ORF">E4P47_02675</name>
</gene>
<evidence type="ECO:0000256" key="3">
    <source>
        <dbReference type="ARBA" id="ARBA00022452"/>
    </source>
</evidence>
<keyword evidence="7 8" id="KW-0998">Cell outer membrane</keyword>
<dbReference type="InterPro" id="IPR008969">
    <property type="entry name" value="CarboxyPept-like_regulatory"/>
</dbReference>
<keyword evidence="6 8" id="KW-0472">Membrane</keyword>
<dbReference type="InterPro" id="IPR039426">
    <property type="entry name" value="TonB-dep_rcpt-like"/>
</dbReference>
<evidence type="ECO:0000256" key="7">
    <source>
        <dbReference type="ARBA" id="ARBA00023237"/>
    </source>
</evidence>
<reference evidence="10 11" key="1">
    <citation type="submission" date="2019-03" db="EMBL/GenBank/DDBJ databases">
        <title>Porphyromonas levii Isolated from the Uterus of Dairy Cows.</title>
        <authorList>
            <person name="Francis A.M."/>
        </authorList>
    </citation>
    <scope>NUCLEOTIDE SEQUENCE [LARGE SCALE GENOMIC DNA]</scope>
    <source>
        <strain evidence="10 11">AF5678</strain>
    </source>
</reference>
<accession>A0A4Y8WR63</accession>
<feature type="domain" description="TonB-dependent receptor plug" evidence="9">
    <location>
        <begin position="122"/>
        <end position="220"/>
    </location>
</feature>
<dbReference type="PANTHER" id="PTHR30069:SF29">
    <property type="entry name" value="HEMOGLOBIN AND HEMOGLOBIN-HAPTOGLOBIN-BINDING PROTEIN 1-RELATED"/>
    <property type="match status" value="1"/>
</dbReference>
<name>A0A4Y8WR63_9PORP</name>
<sequence length="783" mass="88153">MLRPIWVVWTLVLSSCLATAQVTVRGRVSDKDGKALQGTFIKVDGTIRGVADAAGEYAIELTKGQYKLSAYLLGFGEKQLVVRVGDKPIRQDFVLEEDYKLLREVVVSAPTYKEVMQNSSFSATSIDVHPLVASVSNLNKLVNQSSGVVIREEGGVGSDFDLAITGLSGNAIRYFVNGVPLSSLGSGVTLANIPINLVERMEIYKGVVPPELGLDALGGAVNIVTKSSHANYLDVSAEAGSFHTYGADVNGQYQLNRSGLTLRGIMSVKSSKNDYLMRGVEVWNEAAYEYQLGDYRRFHDGYRSLFSQLELGFTGRTWADEAFVGISYTSSASELQTGFSQNLVIGQAHRDRSALRFSGRYSKRDLFVDGLSLNLFASHTNDHILYTDTAYRRYAWDGSYVETNYSELMRRGKMIRATERPTDVLRANIAYQWSRTGTVSFNYTLTANKNKRTDRLDATFIPSEDYLARHILGVSYGQYLWDDRINTTLFLKDYIFHAEVEQSDYYWITGANEVERKATKNHLGYGLGVRATLFPELSLKGSYERAVRLPSAREYMGNGANIYPNLLLRPEQANNFNLEVYGAWRFQPEHKLSYKGNFFVRDVQDYIHRVVSSDTESKYENVGVARVIGGEAEVGYTYQHLLDFSMNATYIDERNRSKTKPNGQLDITYDNRIPNKPFFYTNALAAVTMMEPFGLKHSSLRIDGSLSYTHWFYLTWAAFGLAESKALVPNQWNTNVGATLSLADNRYTLSLQCNNLFDRINYDNYMLQKPGRALFCKLKVFIN</sequence>
<evidence type="ECO:0000256" key="8">
    <source>
        <dbReference type="PROSITE-ProRule" id="PRU01360"/>
    </source>
</evidence>
<dbReference type="GO" id="GO:0044718">
    <property type="term" value="P:siderophore transmembrane transport"/>
    <property type="evidence" value="ECO:0007669"/>
    <property type="project" value="TreeGrafter"/>
</dbReference>
<evidence type="ECO:0000256" key="1">
    <source>
        <dbReference type="ARBA" id="ARBA00004571"/>
    </source>
</evidence>
<evidence type="ECO:0000256" key="5">
    <source>
        <dbReference type="ARBA" id="ARBA00022729"/>
    </source>
</evidence>
<keyword evidence="2 8" id="KW-0813">Transport</keyword>
<keyword evidence="11" id="KW-1185">Reference proteome</keyword>
<dbReference type="GO" id="GO:0009279">
    <property type="term" value="C:cell outer membrane"/>
    <property type="evidence" value="ECO:0007669"/>
    <property type="project" value="UniProtKB-SubCell"/>
</dbReference>
<dbReference type="Proteomes" id="UP000297225">
    <property type="component" value="Unassembled WGS sequence"/>
</dbReference>
<dbReference type="SUPFAM" id="SSF49464">
    <property type="entry name" value="Carboxypeptidase regulatory domain-like"/>
    <property type="match status" value="1"/>
</dbReference>
<dbReference type="GO" id="GO:0015344">
    <property type="term" value="F:siderophore uptake transmembrane transporter activity"/>
    <property type="evidence" value="ECO:0007669"/>
    <property type="project" value="TreeGrafter"/>
</dbReference>
<dbReference type="OrthoDB" id="9812892at2"/>
<proteinExistence type="inferred from homology"/>
<evidence type="ECO:0000256" key="6">
    <source>
        <dbReference type="ARBA" id="ARBA00023136"/>
    </source>
</evidence>
<evidence type="ECO:0000256" key="2">
    <source>
        <dbReference type="ARBA" id="ARBA00022448"/>
    </source>
</evidence>
<dbReference type="Pfam" id="PF13715">
    <property type="entry name" value="CarbopepD_reg_2"/>
    <property type="match status" value="1"/>
</dbReference>
<comment type="subcellular location">
    <subcellularLocation>
        <location evidence="1 8">Cell outer membrane</location>
        <topology evidence="1 8">Multi-pass membrane protein</topology>
    </subcellularLocation>
</comment>
<dbReference type="STRING" id="1122973.GCA_000379925_01842"/>
<organism evidence="10 11">
    <name type="scientific">Porphyromonas levii</name>
    <dbReference type="NCBI Taxonomy" id="28114"/>
    <lineage>
        <taxon>Bacteria</taxon>
        <taxon>Pseudomonadati</taxon>
        <taxon>Bacteroidota</taxon>
        <taxon>Bacteroidia</taxon>
        <taxon>Bacteroidales</taxon>
        <taxon>Porphyromonadaceae</taxon>
        <taxon>Porphyromonas</taxon>
    </lineage>
</organism>
<comment type="similarity">
    <text evidence="8">Belongs to the TonB-dependent receptor family.</text>
</comment>
<comment type="caution">
    <text evidence="10">The sequence shown here is derived from an EMBL/GenBank/DDBJ whole genome shotgun (WGS) entry which is preliminary data.</text>
</comment>
<evidence type="ECO:0000313" key="10">
    <source>
        <dbReference type="EMBL" id="TFH96302.1"/>
    </source>
</evidence>
<dbReference type="PANTHER" id="PTHR30069">
    <property type="entry name" value="TONB-DEPENDENT OUTER MEMBRANE RECEPTOR"/>
    <property type="match status" value="1"/>
</dbReference>
<dbReference type="Gene3D" id="2.170.130.10">
    <property type="entry name" value="TonB-dependent receptor, plug domain"/>
    <property type="match status" value="1"/>
</dbReference>
<evidence type="ECO:0000259" key="9">
    <source>
        <dbReference type="Pfam" id="PF07715"/>
    </source>
</evidence>
<keyword evidence="10" id="KW-0675">Receptor</keyword>
<dbReference type="PROSITE" id="PS52016">
    <property type="entry name" value="TONB_DEPENDENT_REC_3"/>
    <property type="match status" value="1"/>
</dbReference>
<keyword evidence="5" id="KW-0732">Signal</keyword>
<dbReference type="Gene3D" id="2.60.40.1120">
    <property type="entry name" value="Carboxypeptidase-like, regulatory domain"/>
    <property type="match status" value="1"/>
</dbReference>
<dbReference type="Pfam" id="PF07715">
    <property type="entry name" value="Plug"/>
    <property type="match status" value="1"/>
</dbReference>
<dbReference type="AlphaFoldDB" id="A0A4Y8WR63"/>
<dbReference type="Gene3D" id="2.40.170.20">
    <property type="entry name" value="TonB-dependent receptor, beta-barrel domain"/>
    <property type="match status" value="1"/>
</dbReference>
<evidence type="ECO:0000256" key="4">
    <source>
        <dbReference type="ARBA" id="ARBA00022692"/>
    </source>
</evidence>